<evidence type="ECO:0008006" key="4">
    <source>
        <dbReference type="Google" id="ProtNLM"/>
    </source>
</evidence>
<evidence type="ECO:0000256" key="1">
    <source>
        <dbReference type="SAM" id="Coils"/>
    </source>
</evidence>
<reference evidence="2 3" key="1">
    <citation type="submission" date="2021-01" db="EMBL/GenBank/DDBJ databases">
        <title>Isolation and description of Catonella massiliensis sp. nov., a novel Catonella species, isolated from a stable periodontitis subject.</title>
        <authorList>
            <person name="Antezack A."/>
            <person name="Boxberger M."/>
            <person name="La Scola B."/>
            <person name="Monnet-Corti V."/>
        </authorList>
    </citation>
    <scope>NUCLEOTIDE SEQUENCE [LARGE SCALE GENOMIC DNA]</scope>
    <source>
        <strain evidence="2 3">Marseille-Q4567</strain>
    </source>
</reference>
<proteinExistence type="predicted"/>
<dbReference type="SUPFAM" id="SSF88659">
    <property type="entry name" value="Sigma3 and sigma4 domains of RNA polymerase sigma factors"/>
    <property type="match status" value="1"/>
</dbReference>
<accession>A0ABS1J3B2</accession>
<organism evidence="2 3">
    <name type="scientific">Catonella massiliensis</name>
    <dbReference type="NCBI Taxonomy" id="2799636"/>
    <lineage>
        <taxon>Bacteria</taxon>
        <taxon>Bacillati</taxon>
        <taxon>Bacillota</taxon>
        <taxon>Clostridia</taxon>
        <taxon>Lachnospirales</taxon>
        <taxon>Lachnospiraceae</taxon>
        <taxon>Catonella</taxon>
    </lineage>
</organism>
<gene>
    <name evidence="2" type="ORF">JJN12_12870</name>
</gene>
<evidence type="ECO:0000313" key="2">
    <source>
        <dbReference type="EMBL" id="MBK5898653.1"/>
    </source>
</evidence>
<keyword evidence="3" id="KW-1185">Reference proteome</keyword>
<dbReference type="RefSeq" id="WP_208430057.1">
    <property type="nucleotide sequence ID" value="NZ_JAEPRJ010000001.1"/>
</dbReference>
<name>A0ABS1J3B2_9FIRM</name>
<comment type="caution">
    <text evidence="2">The sequence shown here is derived from an EMBL/GenBank/DDBJ whole genome shotgun (WGS) entry which is preliminary data.</text>
</comment>
<dbReference type="InterPro" id="IPR013324">
    <property type="entry name" value="RNA_pol_sigma_r3/r4-like"/>
</dbReference>
<evidence type="ECO:0000313" key="3">
    <source>
        <dbReference type="Proteomes" id="UP000604730"/>
    </source>
</evidence>
<keyword evidence="1" id="KW-0175">Coiled coil</keyword>
<sequence>MWAKKYLQEIQRMEEQINQRLEELSSLKELYGLKGCGLSERVQTSQRGDGLENEAIKCVELERQIREQIQEFTNKKNIIISRIQALTDIRCIQVLYRRYVRYMSFESIAVELNYSYDHVTRIHKKALVDFETCHTMSVGNVV</sequence>
<dbReference type="Proteomes" id="UP000604730">
    <property type="component" value="Unassembled WGS sequence"/>
</dbReference>
<feature type="coiled-coil region" evidence="1">
    <location>
        <begin position="3"/>
        <end position="71"/>
    </location>
</feature>
<dbReference type="EMBL" id="JAEPRJ010000001">
    <property type="protein sequence ID" value="MBK5898653.1"/>
    <property type="molecule type" value="Genomic_DNA"/>
</dbReference>
<protein>
    <recommendedName>
        <fullName evidence="4">DUF1492 domain-containing protein</fullName>
    </recommendedName>
</protein>